<protein>
    <submittedName>
        <fullName evidence="2">GMP synthase (Glutamine-hydrolysing)</fullName>
    </submittedName>
</protein>
<dbReference type="SUPFAM" id="SSF52317">
    <property type="entry name" value="Class I glutamine amidotransferase-like"/>
    <property type="match status" value="1"/>
</dbReference>
<dbReference type="OrthoDB" id="9813383at2"/>
<evidence type="ECO:0000313" key="3">
    <source>
        <dbReference type="Proteomes" id="UP000193083"/>
    </source>
</evidence>
<dbReference type="InterPro" id="IPR017926">
    <property type="entry name" value="GATASE"/>
</dbReference>
<evidence type="ECO:0000259" key="1">
    <source>
        <dbReference type="Pfam" id="PF00117"/>
    </source>
</evidence>
<dbReference type="Gene3D" id="3.40.50.880">
    <property type="match status" value="1"/>
</dbReference>
<gene>
    <name evidence="2" type="ORF">SAMN02982922_2198</name>
</gene>
<dbReference type="Proteomes" id="UP000193083">
    <property type="component" value="Unassembled WGS sequence"/>
</dbReference>
<name>A0A1X7NR92_9HYPH</name>
<evidence type="ECO:0000313" key="2">
    <source>
        <dbReference type="EMBL" id="SMH39688.1"/>
    </source>
</evidence>
<accession>A0A1X7NR92</accession>
<dbReference type="EMBL" id="FXBL01000004">
    <property type="protein sequence ID" value="SMH39688.1"/>
    <property type="molecule type" value="Genomic_DNA"/>
</dbReference>
<dbReference type="PROSITE" id="PS51273">
    <property type="entry name" value="GATASE_TYPE_1"/>
    <property type="match status" value="1"/>
</dbReference>
<feature type="domain" description="Glutamine amidotransferase" evidence="1">
    <location>
        <begin position="47"/>
        <end position="187"/>
    </location>
</feature>
<dbReference type="PANTHER" id="PTHR42695">
    <property type="entry name" value="GLUTAMINE AMIDOTRANSFERASE YLR126C-RELATED"/>
    <property type="match status" value="1"/>
</dbReference>
<dbReference type="CDD" id="cd01741">
    <property type="entry name" value="GATase1_1"/>
    <property type="match status" value="1"/>
</dbReference>
<reference evidence="2 3" key="1">
    <citation type="submission" date="2017-04" db="EMBL/GenBank/DDBJ databases">
        <authorList>
            <person name="Afonso C.L."/>
            <person name="Miller P.J."/>
            <person name="Scott M.A."/>
            <person name="Spackman E."/>
            <person name="Goraichik I."/>
            <person name="Dimitrov K.M."/>
            <person name="Suarez D.L."/>
            <person name="Swayne D.E."/>
        </authorList>
    </citation>
    <scope>NUCLEOTIDE SEQUENCE [LARGE SCALE GENOMIC DNA]</scope>
    <source>
        <strain evidence="2 3">B5P</strain>
    </source>
</reference>
<dbReference type="AlphaFoldDB" id="A0A1X7NR92"/>
<dbReference type="RefSeq" id="WP_085464202.1">
    <property type="nucleotide sequence ID" value="NZ_FXBL01000004.1"/>
</dbReference>
<dbReference type="NCBIfam" id="NF005458">
    <property type="entry name" value="PRK07053.1"/>
    <property type="match status" value="1"/>
</dbReference>
<dbReference type="PANTHER" id="PTHR42695:SF5">
    <property type="entry name" value="GLUTAMINE AMIDOTRANSFERASE YLR126C-RELATED"/>
    <property type="match status" value="1"/>
</dbReference>
<dbReference type="InterPro" id="IPR044992">
    <property type="entry name" value="ChyE-like"/>
</dbReference>
<organism evidence="2 3">
    <name type="scientific">Mesorhizobium australicum</name>
    <dbReference type="NCBI Taxonomy" id="536018"/>
    <lineage>
        <taxon>Bacteria</taxon>
        <taxon>Pseudomonadati</taxon>
        <taxon>Pseudomonadota</taxon>
        <taxon>Alphaproteobacteria</taxon>
        <taxon>Hyphomicrobiales</taxon>
        <taxon>Phyllobacteriaceae</taxon>
        <taxon>Mesorhizobium</taxon>
    </lineage>
</organism>
<dbReference type="InterPro" id="IPR029062">
    <property type="entry name" value="Class_I_gatase-like"/>
</dbReference>
<dbReference type="Pfam" id="PF00117">
    <property type="entry name" value="GATase"/>
    <property type="match status" value="1"/>
</dbReference>
<sequence>MTDPARKTAVAIRHVQFEDLGTFGPVLAEAGYDIRYCDVGVDDLAALDPLTPDLLIVLGAPVGVYETDIYPFLAVERDLIARRLASGRPLLGVCLGGQQIAATMGARVAPTGVKEIGFSPLTLSADGLKSPLRHLDGVQVLHWHGDAFEIPDGCTHLASTPLCPNQAFSRGKSLLAVQFHPEADASRIEQWLVGHAAELAGARIDINRLRDDAAQHGRALAAAASALLEEWLEGLN</sequence>
<keyword evidence="3" id="KW-1185">Reference proteome</keyword>
<dbReference type="GO" id="GO:0005829">
    <property type="term" value="C:cytosol"/>
    <property type="evidence" value="ECO:0007669"/>
    <property type="project" value="TreeGrafter"/>
</dbReference>
<proteinExistence type="predicted"/>